<name>A0A0L0FV34_9EUKA</name>
<dbReference type="AlphaFoldDB" id="A0A0L0FV34"/>
<organism evidence="1 2">
    <name type="scientific">Sphaeroforma arctica JP610</name>
    <dbReference type="NCBI Taxonomy" id="667725"/>
    <lineage>
        <taxon>Eukaryota</taxon>
        <taxon>Ichthyosporea</taxon>
        <taxon>Ichthyophonida</taxon>
        <taxon>Sphaeroforma</taxon>
    </lineage>
</organism>
<dbReference type="Proteomes" id="UP000054560">
    <property type="component" value="Unassembled WGS sequence"/>
</dbReference>
<protein>
    <submittedName>
        <fullName evidence="1">Uncharacterized protein</fullName>
    </submittedName>
</protein>
<reference evidence="1 2" key="1">
    <citation type="submission" date="2011-02" db="EMBL/GenBank/DDBJ databases">
        <title>The Genome Sequence of Sphaeroforma arctica JP610.</title>
        <authorList>
            <consortium name="The Broad Institute Genome Sequencing Platform"/>
            <person name="Russ C."/>
            <person name="Cuomo C."/>
            <person name="Young S.K."/>
            <person name="Zeng Q."/>
            <person name="Gargeya S."/>
            <person name="Alvarado L."/>
            <person name="Berlin A."/>
            <person name="Chapman S.B."/>
            <person name="Chen Z."/>
            <person name="Freedman E."/>
            <person name="Gellesch M."/>
            <person name="Goldberg J."/>
            <person name="Griggs A."/>
            <person name="Gujja S."/>
            <person name="Heilman E."/>
            <person name="Heiman D."/>
            <person name="Howarth C."/>
            <person name="Mehta T."/>
            <person name="Neiman D."/>
            <person name="Pearson M."/>
            <person name="Roberts A."/>
            <person name="Saif S."/>
            <person name="Shea T."/>
            <person name="Shenoy N."/>
            <person name="Sisk P."/>
            <person name="Stolte C."/>
            <person name="Sykes S."/>
            <person name="White J."/>
            <person name="Yandava C."/>
            <person name="Burger G."/>
            <person name="Gray M.W."/>
            <person name="Holland P.W.H."/>
            <person name="King N."/>
            <person name="Lang F.B.F."/>
            <person name="Roger A.J."/>
            <person name="Ruiz-Trillo I."/>
            <person name="Haas B."/>
            <person name="Nusbaum C."/>
            <person name="Birren B."/>
        </authorList>
    </citation>
    <scope>NUCLEOTIDE SEQUENCE [LARGE SCALE GENOMIC DNA]</scope>
    <source>
        <strain evidence="1 2">JP610</strain>
    </source>
</reference>
<dbReference type="GeneID" id="25907467"/>
<accession>A0A0L0FV34</accession>
<dbReference type="RefSeq" id="XP_014154589.1">
    <property type="nucleotide sequence ID" value="XM_014299114.1"/>
</dbReference>
<evidence type="ECO:0000313" key="1">
    <source>
        <dbReference type="EMBL" id="KNC80687.1"/>
    </source>
</evidence>
<dbReference type="EMBL" id="KQ242119">
    <property type="protein sequence ID" value="KNC80687.1"/>
    <property type="molecule type" value="Genomic_DNA"/>
</dbReference>
<proteinExistence type="predicted"/>
<gene>
    <name evidence="1" type="ORF">SARC_06963</name>
</gene>
<sequence length="231" mass="26797">MASGTRSKKLNHFVIEKSNVLLLGMGFVSEQICNEQTGTTNPYVRDTRRARAIEDIGYHVHTINMQLEQKDSAGFPDHPRHIQLTWSRGARAVKQNLAQFPEGEKFKYILLDYFRFPSDYMRRAYTTNFFKSFILEGLRDHDFLTEDFQVIAPNSEAIVVALNESMSHYYIERIDDSDNPLWVGTENLYVSGYRDEGKYTNTDQLSVDLGYLDQKYHFVRMTPLATSGKKR</sequence>
<dbReference type="OrthoDB" id="10671981at2759"/>
<keyword evidence="2" id="KW-1185">Reference proteome</keyword>
<evidence type="ECO:0000313" key="2">
    <source>
        <dbReference type="Proteomes" id="UP000054560"/>
    </source>
</evidence>